<name>A0A1E3QNA6_9ASCO</name>
<reference evidence="2" key="1">
    <citation type="submission" date="2016-05" db="EMBL/GenBank/DDBJ databases">
        <title>Comparative genomics of biotechnologically important yeasts.</title>
        <authorList>
            <consortium name="DOE Joint Genome Institute"/>
            <person name="Riley R."/>
            <person name="Haridas S."/>
            <person name="Wolfe K.H."/>
            <person name="Lopes M.R."/>
            <person name="Hittinger C.T."/>
            <person name="Goker M."/>
            <person name="Salamov A."/>
            <person name="Wisecaver J."/>
            <person name="Long T.M."/>
            <person name="Aerts A.L."/>
            <person name="Barry K."/>
            <person name="Choi C."/>
            <person name="Clum A."/>
            <person name="Coughlan A.Y."/>
            <person name="Deshpande S."/>
            <person name="Douglass A.P."/>
            <person name="Hanson S.J."/>
            <person name="Klenk H.-P."/>
            <person name="Labutti K."/>
            <person name="Lapidus A."/>
            <person name="Lindquist E."/>
            <person name="Lipzen A."/>
            <person name="Meier-Kolthoff J.P."/>
            <person name="Ohm R.A."/>
            <person name="Otillar R.P."/>
            <person name="Pangilinan J."/>
            <person name="Peng Y."/>
            <person name="Rokas A."/>
            <person name="Rosa C.A."/>
            <person name="Scheuner C."/>
            <person name="Sibirny A.A."/>
            <person name="Slot J.C."/>
            <person name="Stielow J.B."/>
            <person name="Sun H."/>
            <person name="Kurtzman C.P."/>
            <person name="Blackwell M."/>
            <person name="Grigoriev I.V."/>
            <person name="Jeffries T.W."/>
        </authorList>
    </citation>
    <scope>NUCLEOTIDE SEQUENCE [LARGE SCALE GENOMIC DNA]</scope>
    <source>
        <strain evidence="2">NRRL Y-12698</strain>
    </source>
</reference>
<feature type="non-terminal residue" evidence="1">
    <location>
        <position position="454"/>
    </location>
</feature>
<gene>
    <name evidence="1" type="ORF">BABINDRAFT_162583</name>
</gene>
<sequence>MSLREAQADVKEELQNLYSTLGSTVHNLCNLFVTYGEVFEANQDELGDRYATYNDDAANIIQRLLKTFGMLDKFDLRYRELESLDEMRSIYFQLVKFALPDVIMRADALLMRFETELCAANLHKIVSCRAQQNCAQMVRALNDSIGILSESATLADCDLLQLRGNLRMVHRVLSALCSRVSVLALSNRPSHIEFRAMLGTAASMDFPSYNAYFEARQRATMRACITMPGKKEVRADLNNQYNHIFMDVFSHGKFAIDVGRFLLDTRIKTNTPARNANIPARKAVYGAIQESFQIYEKIALSRLHQPSIDSKDPIITLVGVLLKPLAAINEYIMAVMDVGASLPGLKVSRTDFSKLITELTDIRDVLSVTKLQVLLENASYILYAKLCKDEFVRITKVMLLNAKGMGLEVEDELMDIINLKESYGCCSEHHLGLRHQLSHHHEDDSDDEYLFDDI</sequence>
<keyword evidence="2" id="KW-1185">Reference proteome</keyword>
<dbReference type="Proteomes" id="UP000094336">
    <property type="component" value="Unassembled WGS sequence"/>
</dbReference>
<protein>
    <submittedName>
        <fullName evidence="1">Uncharacterized protein</fullName>
    </submittedName>
</protein>
<dbReference type="EMBL" id="KV454434">
    <property type="protein sequence ID" value="ODQ78924.1"/>
    <property type="molecule type" value="Genomic_DNA"/>
</dbReference>
<dbReference type="RefSeq" id="XP_018984252.1">
    <property type="nucleotide sequence ID" value="XM_019129425.1"/>
</dbReference>
<proteinExistence type="predicted"/>
<organism evidence="1 2">
    <name type="scientific">Babjeviella inositovora NRRL Y-12698</name>
    <dbReference type="NCBI Taxonomy" id="984486"/>
    <lineage>
        <taxon>Eukaryota</taxon>
        <taxon>Fungi</taxon>
        <taxon>Dikarya</taxon>
        <taxon>Ascomycota</taxon>
        <taxon>Saccharomycotina</taxon>
        <taxon>Pichiomycetes</taxon>
        <taxon>Serinales incertae sedis</taxon>
        <taxon>Babjeviella</taxon>
    </lineage>
</organism>
<accession>A0A1E3QNA6</accession>
<dbReference type="AlphaFoldDB" id="A0A1E3QNA6"/>
<evidence type="ECO:0000313" key="2">
    <source>
        <dbReference type="Proteomes" id="UP000094336"/>
    </source>
</evidence>
<dbReference type="GeneID" id="30147278"/>
<evidence type="ECO:0000313" key="1">
    <source>
        <dbReference type="EMBL" id="ODQ78924.1"/>
    </source>
</evidence>